<evidence type="ECO:0000256" key="1">
    <source>
        <dbReference type="SAM" id="MobiDB-lite"/>
    </source>
</evidence>
<dbReference type="GO" id="GO:0015012">
    <property type="term" value="P:heparan sulfate proteoglycan biosynthetic process"/>
    <property type="evidence" value="ECO:0007669"/>
    <property type="project" value="InterPro"/>
</dbReference>
<evidence type="ECO:0000313" key="4">
    <source>
        <dbReference type="EMBL" id="CAA6801885.1"/>
    </source>
</evidence>
<dbReference type="AlphaFoldDB" id="A0A6S6SFX8"/>
<dbReference type="InterPro" id="IPR039721">
    <property type="entry name" value="C5-epimerase"/>
</dbReference>
<feature type="signal peptide" evidence="2">
    <location>
        <begin position="1"/>
        <end position="20"/>
    </location>
</feature>
<proteinExistence type="predicted"/>
<reference evidence="4" key="1">
    <citation type="submission" date="2020-01" db="EMBL/GenBank/DDBJ databases">
        <authorList>
            <person name="Meier V. D."/>
            <person name="Meier V D."/>
        </authorList>
    </citation>
    <scope>NUCLEOTIDE SEQUENCE</scope>
    <source>
        <strain evidence="4">HLG_WM_MAG_03</strain>
    </source>
</reference>
<dbReference type="PANTHER" id="PTHR13174">
    <property type="entry name" value="D-GLUCURONYL C5-EPIMERASE"/>
    <property type="match status" value="1"/>
</dbReference>
<dbReference type="InterPro" id="IPR032179">
    <property type="entry name" value="Cry22Aa_Ig-like"/>
</dbReference>
<protein>
    <submittedName>
        <fullName evidence="4">Calcium-binding acidic-repeat protein (ARP)</fullName>
    </submittedName>
</protein>
<gene>
    <name evidence="4" type="ORF">HELGO_WM33658</name>
</gene>
<evidence type="ECO:0000259" key="3">
    <source>
        <dbReference type="Pfam" id="PF16403"/>
    </source>
</evidence>
<organism evidence="4">
    <name type="scientific">uncultured Sulfurovum sp</name>
    <dbReference type="NCBI Taxonomy" id="269237"/>
    <lineage>
        <taxon>Bacteria</taxon>
        <taxon>Pseudomonadati</taxon>
        <taxon>Campylobacterota</taxon>
        <taxon>Epsilonproteobacteria</taxon>
        <taxon>Campylobacterales</taxon>
        <taxon>Sulfurovaceae</taxon>
        <taxon>Sulfurovum</taxon>
        <taxon>environmental samples</taxon>
    </lineage>
</organism>
<keyword evidence="2" id="KW-0732">Signal</keyword>
<evidence type="ECO:0000256" key="2">
    <source>
        <dbReference type="SAM" id="SignalP"/>
    </source>
</evidence>
<dbReference type="PANTHER" id="PTHR13174:SF3">
    <property type="entry name" value="D-GLUCURONYL C5-EPIMERASE"/>
    <property type="match status" value="1"/>
</dbReference>
<feature type="region of interest" description="Disordered" evidence="1">
    <location>
        <begin position="331"/>
        <end position="354"/>
    </location>
</feature>
<sequence>MYRFKCFLSLLLLSSSLLSATLLENAESKKTTKWSVVPSKTMGKINNIYNKDKKSRVIQLIGEHTQSVYKLSLKHKNTQATQYHLSWEMNYNEDFVIMIELNTTKGKYTLIYTPGNEDSYLQYGLGETAALGNWKKFERNLLNDLQNAIADVQILELKNFVIKGSGLLDNIQMVDPQRATKKVIKKSIAAKNIEKPKTILKESSIVKTKSNNKKTSHMPVIYLNGKNPVLLKKGERYVEAGATAVDKRGTNLNVDISHQIDILKEGEYSVIYMTTNHLGNSVIETRRVIVGEISEQKENTISSEDALNLDRRSQELSTWEEELKAREEALSKKKIIEQRSTNKAPENYPSRPGL</sequence>
<dbReference type="Gene3D" id="2.60.40.10">
    <property type="entry name" value="Immunoglobulins"/>
    <property type="match status" value="1"/>
</dbReference>
<accession>A0A6S6SFX8</accession>
<dbReference type="GO" id="GO:0047464">
    <property type="term" value="F:heparosan-N-sulfate-glucuronate 5-epimerase activity"/>
    <property type="evidence" value="ECO:0007669"/>
    <property type="project" value="InterPro"/>
</dbReference>
<dbReference type="EMBL" id="CACVAR010000094">
    <property type="protein sequence ID" value="CAA6801885.1"/>
    <property type="molecule type" value="Genomic_DNA"/>
</dbReference>
<dbReference type="Pfam" id="PF16403">
    <property type="entry name" value="Bact_surface_Ig-like"/>
    <property type="match status" value="1"/>
</dbReference>
<name>A0A6S6SFX8_9BACT</name>
<feature type="chain" id="PRO_5027664828" evidence="2">
    <location>
        <begin position="21"/>
        <end position="354"/>
    </location>
</feature>
<feature type="domain" description="Pesticidal crystal protein Cry22Aa Ig-like" evidence="3">
    <location>
        <begin position="221"/>
        <end position="290"/>
    </location>
</feature>
<dbReference type="InterPro" id="IPR013783">
    <property type="entry name" value="Ig-like_fold"/>
</dbReference>